<dbReference type="PANTHER" id="PTHR47356:SF2">
    <property type="entry name" value="FAD-BINDING DOMAIN-CONTAINING PROTEIN-RELATED"/>
    <property type="match status" value="1"/>
</dbReference>
<dbReference type="InterPro" id="IPR050562">
    <property type="entry name" value="FAD_mOase_fung"/>
</dbReference>
<keyword evidence="2" id="KW-1185">Reference proteome</keyword>
<name>A0ABQ6X1I7_9EURO</name>
<dbReference type="Gene3D" id="3.50.50.60">
    <property type="entry name" value="FAD/NAD(P)-binding domain"/>
    <property type="match status" value="1"/>
</dbReference>
<dbReference type="SUPFAM" id="SSF51905">
    <property type="entry name" value="FAD/NAD(P)-binding domain"/>
    <property type="match status" value="1"/>
</dbReference>
<proteinExistence type="predicted"/>
<dbReference type="Proteomes" id="UP000325395">
    <property type="component" value="Unassembled WGS sequence"/>
</dbReference>
<gene>
    <name evidence="1" type="ORF">BDV36DRAFT_279384</name>
</gene>
<organism evidence="1 2">
    <name type="scientific">Aspergillus pseudocaelatus</name>
    <dbReference type="NCBI Taxonomy" id="1825620"/>
    <lineage>
        <taxon>Eukaryota</taxon>
        <taxon>Fungi</taxon>
        <taxon>Dikarya</taxon>
        <taxon>Ascomycota</taxon>
        <taxon>Pezizomycotina</taxon>
        <taxon>Eurotiomycetes</taxon>
        <taxon>Eurotiomycetidae</taxon>
        <taxon>Eurotiales</taxon>
        <taxon>Aspergillaceae</taxon>
        <taxon>Aspergillus</taxon>
        <taxon>Aspergillus subgen. Circumdati</taxon>
    </lineage>
</organism>
<evidence type="ECO:0008006" key="3">
    <source>
        <dbReference type="Google" id="ProtNLM"/>
    </source>
</evidence>
<protein>
    <recommendedName>
        <fullName evidence="3">FAD-binding domain-containing protein</fullName>
    </recommendedName>
</protein>
<evidence type="ECO:0000313" key="2">
    <source>
        <dbReference type="Proteomes" id="UP000325395"/>
    </source>
</evidence>
<dbReference type="EMBL" id="ML735690">
    <property type="protein sequence ID" value="KAE8423163.1"/>
    <property type="molecule type" value="Genomic_DNA"/>
</dbReference>
<reference evidence="1 2" key="1">
    <citation type="submission" date="2019-04" db="EMBL/GenBank/DDBJ databases">
        <authorList>
            <consortium name="DOE Joint Genome Institute"/>
            <person name="Mondo S."/>
            <person name="Kjaerbolling I."/>
            <person name="Vesth T."/>
            <person name="Frisvad J.C."/>
            <person name="Nybo J.L."/>
            <person name="Theobald S."/>
            <person name="Kildgaard S."/>
            <person name="Isbrandt T."/>
            <person name="Kuo A."/>
            <person name="Sato A."/>
            <person name="Lyhne E.K."/>
            <person name="Kogle M.E."/>
            <person name="Wiebenga A."/>
            <person name="Kun R.S."/>
            <person name="Lubbers R.J."/>
            <person name="Makela M.R."/>
            <person name="Barry K."/>
            <person name="Chovatia M."/>
            <person name="Clum A."/>
            <person name="Daum C."/>
            <person name="Haridas S."/>
            <person name="He G."/>
            <person name="LaButti K."/>
            <person name="Lipzen A."/>
            <person name="Riley R."/>
            <person name="Salamov A."/>
            <person name="Simmons B.A."/>
            <person name="Magnuson J.K."/>
            <person name="Henrissat B."/>
            <person name="Mortensen U.H."/>
            <person name="Larsen T.O."/>
            <person name="Devries R.P."/>
            <person name="Grigoriev I.V."/>
            <person name="Machida M."/>
            <person name="Baker S.E."/>
            <person name="Andersen M.R."/>
            <person name="Cantor M.N."/>
            <person name="Hua S.X."/>
        </authorList>
    </citation>
    <scope>NUCLEOTIDE SEQUENCE [LARGE SCALE GENOMIC DNA]</scope>
    <source>
        <strain evidence="1 2">CBS 117616</strain>
    </source>
</reference>
<evidence type="ECO:0000313" key="1">
    <source>
        <dbReference type="EMBL" id="KAE8423163.1"/>
    </source>
</evidence>
<sequence length="281" mass="31450">MRSSSWRQDHTMHFIIISCSVAGLTLAHALSKRRIEYITLKAHDHLPPPFTGNAFTLLPNGSRILTQLGVHPTFLGNGKLLDRIDVGRLLSMRHGCTLAVIPRWKNLRILYNDLKDKHRVLFGKCVMTLDQKSSQAELECADGSIFTGDLVVGADGIHSVSHGEILSRNGTLQVPQDPRKVPLNDKVSALTSEYSGIYGISHPIPGLFPGHAHRTYGNGFIFIINIGKENIFWLLSSHSGKAYRYPDMPRHSQDRASIDQQLRASLGTWRHTRYDTVSLRN</sequence>
<dbReference type="InterPro" id="IPR036188">
    <property type="entry name" value="FAD/NAD-bd_sf"/>
</dbReference>
<dbReference type="PANTHER" id="PTHR47356">
    <property type="entry name" value="FAD-DEPENDENT MONOOXYGENASE ASQG-RELATED"/>
    <property type="match status" value="1"/>
</dbReference>
<accession>A0ABQ6X1I7</accession>